<dbReference type="PROSITE" id="PS50972">
    <property type="entry name" value="PTERIN_BINDING"/>
    <property type="match status" value="1"/>
</dbReference>
<keyword evidence="2" id="KW-0808">Transferase</keyword>
<evidence type="ECO:0000313" key="3">
    <source>
        <dbReference type="Proteomes" id="UP000095087"/>
    </source>
</evidence>
<gene>
    <name evidence="2" type="ORF">A7A08_01610</name>
</gene>
<dbReference type="SUPFAM" id="SSF51717">
    <property type="entry name" value="Dihydropteroate synthetase-like"/>
    <property type="match status" value="1"/>
</dbReference>
<dbReference type="PANTHER" id="PTHR20941">
    <property type="entry name" value="FOLATE SYNTHESIS PROTEINS"/>
    <property type="match status" value="1"/>
</dbReference>
<dbReference type="EC" id="2.5.1.15" evidence="2"/>
<dbReference type="Pfam" id="PF00809">
    <property type="entry name" value="Pterin_bind"/>
    <property type="match status" value="1"/>
</dbReference>
<keyword evidence="3" id="KW-1185">Reference proteome</keyword>
<dbReference type="InterPro" id="IPR045031">
    <property type="entry name" value="DHP_synth-like"/>
</dbReference>
<reference evidence="2 3" key="1">
    <citation type="submission" date="2016-07" db="EMBL/GenBank/DDBJ databases">
        <title>Draft genome sequence of Methyloligella halotolerans C2T (VKM B-2706T=CCUG 61687T=DSM 25045T), a halotolerant polyhydroxybutyrate accumulating methylotroph.</title>
        <authorList>
            <person name="Vasilenko O.V."/>
            <person name="Doronina N.V."/>
            <person name="Poroshina M.N."/>
            <person name="Tarlachkov S.V."/>
            <person name="Trotsenko Y.A."/>
        </authorList>
    </citation>
    <scope>NUCLEOTIDE SEQUENCE [LARGE SCALE GENOMIC DNA]</scope>
    <source>
        <strain evidence="2 3">VKM B-2706</strain>
    </source>
</reference>
<dbReference type="EMBL" id="MASI01000003">
    <property type="protein sequence ID" value="ODA67576.1"/>
    <property type="molecule type" value="Genomic_DNA"/>
</dbReference>
<feature type="domain" description="Pterin-binding" evidence="1">
    <location>
        <begin position="1"/>
        <end position="57"/>
    </location>
</feature>
<accession>A0A1E2RZB6</accession>
<evidence type="ECO:0000259" key="1">
    <source>
        <dbReference type="PROSITE" id="PS50972"/>
    </source>
</evidence>
<name>A0A1E2RZB6_9HYPH</name>
<sequence>MPVLVGASRKRFIEGVIGEKNPRNREPGSQAIAIASASQGVQLLRVHDVAATRQALEVWYGSVTGSPANTATQG</sequence>
<organism evidence="2 3">
    <name type="scientific">Methyloligella halotolerans</name>
    <dbReference type="NCBI Taxonomy" id="1177755"/>
    <lineage>
        <taxon>Bacteria</taxon>
        <taxon>Pseudomonadati</taxon>
        <taxon>Pseudomonadota</taxon>
        <taxon>Alphaproteobacteria</taxon>
        <taxon>Hyphomicrobiales</taxon>
        <taxon>Hyphomicrobiaceae</taxon>
        <taxon>Methyloligella</taxon>
    </lineage>
</organism>
<dbReference type="GO" id="GO:0004156">
    <property type="term" value="F:dihydropteroate synthase activity"/>
    <property type="evidence" value="ECO:0007669"/>
    <property type="project" value="UniProtKB-EC"/>
</dbReference>
<dbReference type="PATRIC" id="fig|1177755.3.peg.1617"/>
<evidence type="ECO:0000313" key="2">
    <source>
        <dbReference type="EMBL" id="ODA67576.1"/>
    </source>
</evidence>
<dbReference type="InterPro" id="IPR000489">
    <property type="entry name" value="Pterin-binding_dom"/>
</dbReference>
<protein>
    <submittedName>
        <fullName evidence="2">Dihydropteroate synthase</fullName>
        <ecNumber evidence="2">2.5.1.15</ecNumber>
    </submittedName>
</protein>
<dbReference type="PANTHER" id="PTHR20941:SF1">
    <property type="entry name" value="FOLIC ACID SYNTHESIS PROTEIN FOL1"/>
    <property type="match status" value="1"/>
</dbReference>
<dbReference type="InterPro" id="IPR011005">
    <property type="entry name" value="Dihydropteroate_synth-like_sf"/>
</dbReference>
<dbReference type="AlphaFoldDB" id="A0A1E2RZB6"/>
<dbReference type="Proteomes" id="UP000095087">
    <property type="component" value="Unassembled WGS sequence"/>
</dbReference>
<dbReference type="GO" id="GO:0046654">
    <property type="term" value="P:tetrahydrofolate biosynthetic process"/>
    <property type="evidence" value="ECO:0007669"/>
    <property type="project" value="TreeGrafter"/>
</dbReference>
<dbReference type="STRING" id="1177755.A7A08_01610"/>
<dbReference type="Gene3D" id="3.20.20.20">
    <property type="entry name" value="Dihydropteroate synthase-like"/>
    <property type="match status" value="1"/>
</dbReference>
<dbReference type="GO" id="GO:0005829">
    <property type="term" value="C:cytosol"/>
    <property type="evidence" value="ECO:0007669"/>
    <property type="project" value="TreeGrafter"/>
</dbReference>
<proteinExistence type="predicted"/>
<comment type="caution">
    <text evidence="2">The sequence shown here is derived from an EMBL/GenBank/DDBJ whole genome shotgun (WGS) entry which is preliminary data.</text>
</comment>